<evidence type="ECO:0000256" key="1">
    <source>
        <dbReference type="SAM" id="Coils"/>
    </source>
</evidence>
<dbReference type="InParanoid" id="B9S436"/>
<evidence type="ECO:0000313" key="2">
    <source>
        <dbReference type="EMBL" id="EEF41717.1"/>
    </source>
</evidence>
<dbReference type="EMBL" id="EQ973863">
    <property type="protein sequence ID" value="EEF41717.1"/>
    <property type="molecule type" value="Genomic_DNA"/>
</dbReference>
<gene>
    <name evidence="2" type="ORF">RCOM_0558530</name>
</gene>
<dbReference type="Gene3D" id="3.30.900.20">
    <property type="match status" value="1"/>
</dbReference>
<dbReference type="eggNOG" id="ENOG502QQ77">
    <property type="taxonomic scope" value="Eukaryota"/>
</dbReference>
<organism evidence="2 3">
    <name type="scientific">Ricinus communis</name>
    <name type="common">Castor bean</name>
    <dbReference type="NCBI Taxonomy" id="3988"/>
    <lineage>
        <taxon>Eukaryota</taxon>
        <taxon>Viridiplantae</taxon>
        <taxon>Streptophyta</taxon>
        <taxon>Embryophyta</taxon>
        <taxon>Tracheophyta</taxon>
        <taxon>Spermatophyta</taxon>
        <taxon>Magnoliopsida</taxon>
        <taxon>eudicotyledons</taxon>
        <taxon>Gunneridae</taxon>
        <taxon>Pentapetalae</taxon>
        <taxon>rosids</taxon>
        <taxon>fabids</taxon>
        <taxon>Malpighiales</taxon>
        <taxon>Euphorbiaceae</taxon>
        <taxon>Acalyphoideae</taxon>
        <taxon>Acalypheae</taxon>
        <taxon>Ricinus</taxon>
    </lineage>
</organism>
<accession>B9S436</accession>
<name>B9S436_RICCO</name>
<protein>
    <submittedName>
        <fullName evidence="2">Uncharacterized protein</fullName>
    </submittedName>
</protein>
<dbReference type="GO" id="GO:0005634">
    <property type="term" value="C:nucleus"/>
    <property type="evidence" value="ECO:0000318"/>
    <property type="project" value="GO_Central"/>
</dbReference>
<reference evidence="3" key="1">
    <citation type="journal article" date="2010" name="Nat. Biotechnol.">
        <title>Draft genome sequence of the oilseed species Ricinus communis.</title>
        <authorList>
            <person name="Chan A.P."/>
            <person name="Crabtree J."/>
            <person name="Zhao Q."/>
            <person name="Lorenzi H."/>
            <person name="Orvis J."/>
            <person name="Puiu D."/>
            <person name="Melake-Berhan A."/>
            <person name="Jones K.M."/>
            <person name="Redman J."/>
            <person name="Chen G."/>
            <person name="Cahoon E.B."/>
            <person name="Gedil M."/>
            <person name="Stanke M."/>
            <person name="Haas B.J."/>
            <person name="Wortman J.R."/>
            <person name="Fraser-Liggett C.M."/>
            <person name="Ravel J."/>
            <person name="Rabinowicz P.D."/>
        </authorList>
    </citation>
    <scope>NUCLEOTIDE SEQUENCE [LARGE SCALE GENOMIC DNA]</scope>
    <source>
        <strain evidence="3">cv. Hale</strain>
    </source>
</reference>
<sequence>MEGEGSSEIETNTDSLDNSIIFHVIKNTVFLCLFRKCFLTSRSLCGSVLQDITLEYDSLKEEYEEMMAVAQAEAKASTKRKHISRMREVRIGIKRFDKLISTITGLETALQLIISGIPGLESFILILGASPLRPQQVYELSFSHGNSLPGAHTDFAKTKAAEGLSRKVIRALITKGAGSGSYPGPTKLFLLVKAPSSFHFPLQFLPKRDFRYSKKIVPVKLRVKCKSQNLQMDALIMLVKSAVPSAQGTLLRMS</sequence>
<keyword evidence="3" id="KW-1185">Reference proteome</keyword>
<dbReference type="InterPro" id="IPR009511">
    <property type="entry name" value="MAD1/Cdc20-bound-Mad2-bd"/>
</dbReference>
<dbReference type="InterPro" id="IPR053729">
    <property type="entry name" value="MAD2L1BP_domain_sf"/>
</dbReference>
<dbReference type="PANTHER" id="PTHR15681:SF1">
    <property type="entry name" value="MAD2L1-BINDING PROTEIN"/>
    <property type="match status" value="1"/>
</dbReference>
<dbReference type="Proteomes" id="UP000008311">
    <property type="component" value="Unassembled WGS sequence"/>
</dbReference>
<proteinExistence type="predicted"/>
<feature type="coiled-coil region" evidence="1">
    <location>
        <begin position="49"/>
        <end position="80"/>
    </location>
</feature>
<dbReference type="STRING" id="3988.B9S436"/>
<evidence type="ECO:0000313" key="3">
    <source>
        <dbReference type="Proteomes" id="UP000008311"/>
    </source>
</evidence>
<dbReference type="AlphaFoldDB" id="B9S436"/>
<dbReference type="PANTHER" id="PTHR15681">
    <property type="entry name" value="MAD2L1-BINDING PROTEIN"/>
    <property type="match status" value="1"/>
</dbReference>
<keyword evidence="1" id="KW-0175">Coiled coil</keyword>
<dbReference type="GO" id="GO:0007096">
    <property type="term" value="P:regulation of exit from mitosis"/>
    <property type="evidence" value="ECO:0007669"/>
    <property type="project" value="InterPro"/>
</dbReference>